<dbReference type="EMBL" id="JAQMLU010000029">
    <property type="protein sequence ID" value="MDB8751306.1"/>
    <property type="molecule type" value="Genomic_DNA"/>
</dbReference>
<gene>
    <name evidence="1" type="ORF">PNW00_12735</name>
</gene>
<dbReference type="AlphaFoldDB" id="A0AAW6EEY4"/>
<evidence type="ECO:0000313" key="2">
    <source>
        <dbReference type="Proteomes" id="UP001213042"/>
    </source>
</evidence>
<evidence type="ECO:0000313" key="1">
    <source>
        <dbReference type="EMBL" id="MDB8751306.1"/>
    </source>
</evidence>
<reference evidence="1" key="1">
    <citation type="submission" date="2023-01" db="EMBL/GenBank/DDBJ databases">
        <title>Human gut microbiome strain richness.</title>
        <authorList>
            <person name="Chen-Liaw A."/>
        </authorList>
    </citation>
    <scope>NUCLEOTIDE SEQUENCE</scope>
    <source>
        <strain evidence="1">D43st1_D9_D43t1_170807</strain>
    </source>
</reference>
<dbReference type="Proteomes" id="UP001213042">
    <property type="component" value="Unassembled WGS sequence"/>
</dbReference>
<accession>A0AAW6EEY4</accession>
<protein>
    <submittedName>
        <fullName evidence="1">Uncharacterized protein</fullName>
    </submittedName>
</protein>
<sequence>MTLTEIISLSGIPADRIAKIDFPVETELPFATWINKTPQTISADGRTVAVIPRIAVEIYCEPEDEETHILFENALMDKGICFSVAAGYLGQDQQMDMWVYEFDRKEEY</sequence>
<name>A0AAW6EEY4_9FIRM</name>
<comment type="caution">
    <text evidence="1">The sequence shown here is derived from an EMBL/GenBank/DDBJ whole genome shotgun (WGS) entry which is preliminary data.</text>
</comment>
<dbReference type="RefSeq" id="WP_195221742.1">
    <property type="nucleotide sequence ID" value="NZ_JADMWL010000028.1"/>
</dbReference>
<organism evidence="1 2">
    <name type="scientific">Ruminococcus bicirculans</name>
    <name type="common">ex Wegman et al. 2014</name>
    <dbReference type="NCBI Taxonomy" id="1160721"/>
    <lineage>
        <taxon>Bacteria</taxon>
        <taxon>Bacillati</taxon>
        <taxon>Bacillota</taxon>
        <taxon>Clostridia</taxon>
        <taxon>Eubacteriales</taxon>
        <taxon>Oscillospiraceae</taxon>
        <taxon>Ruminococcus</taxon>
    </lineage>
</organism>
<proteinExistence type="predicted"/>